<dbReference type="STRING" id="1399860.A0A2C5Y4X6"/>
<feature type="compositionally biased region" description="Basic and acidic residues" evidence="1">
    <location>
        <begin position="438"/>
        <end position="461"/>
    </location>
</feature>
<dbReference type="InterPro" id="IPR015915">
    <property type="entry name" value="Kelch-typ_b-propeller"/>
</dbReference>
<feature type="compositionally biased region" description="Low complexity" evidence="1">
    <location>
        <begin position="344"/>
        <end position="368"/>
    </location>
</feature>
<dbReference type="SUPFAM" id="SSF50965">
    <property type="entry name" value="Galactose oxidase, central domain"/>
    <property type="match status" value="1"/>
</dbReference>
<keyword evidence="2" id="KW-1133">Transmembrane helix</keyword>
<evidence type="ECO:0000313" key="4">
    <source>
        <dbReference type="Proteomes" id="UP000226192"/>
    </source>
</evidence>
<dbReference type="InterPro" id="IPR011043">
    <property type="entry name" value="Gal_Oxase/kelch_b-propeller"/>
</dbReference>
<comment type="caution">
    <text evidence="3">The sequence shown here is derived from an EMBL/GenBank/DDBJ whole genome shotgun (WGS) entry which is preliminary data.</text>
</comment>
<organism evidence="3 4">
    <name type="scientific">Ophiocordyceps australis</name>
    <dbReference type="NCBI Taxonomy" id="1399860"/>
    <lineage>
        <taxon>Eukaryota</taxon>
        <taxon>Fungi</taxon>
        <taxon>Dikarya</taxon>
        <taxon>Ascomycota</taxon>
        <taxon>Pezizomycotina</taxon>
        <taxon>Sordariomycetes</taxon>
        <taxon>Hypocreomycetidae</taxon>
        <taxon>Hypocreales</taxon>
        <taxon>Ophiocordycipitaceae</taxon>
        <taxon>Ophiocordyceps</taxon>
    </lineage>
</organism>
<feature type="region of interest" description="Disordered" evidence="1">
    <location>
        <begin position="701"/>
        <end position="738"/>
    </location>
</feature>
<evidence type="ECO:0000313" key="3">
    <source>
        <dbReference type="EMBL" id="PHH64545.1"/>
    </source>
</evidence>
<evidence type="ECO:0000256" key="2">
    <source>
        <dbReference type="SAM" id="Phobius"/>
    </source>
</evidence>
<reference evidence="3 4" key="1">
    <citation type="submission" date="2017-06" db="EMBL/GenBank/DDBJ databases">
        <title>Ant-infecting Ophiocordyceps genomes reveal a high diversity of potential behavioral manipulation genes and a possible major role for enterotoxins.</title>
        <authorList>
            <person name="De Bekker C."/>
            <person name="Evans H.C."/>
            <person name="Brachmann A."/>
            <person name="Hughes D.P."/>
        </authorList>
    </citation>
    <scope>NUCLEOTIDE SEQUENCE [LARGE SCALE GENOMIC DNA]</scope>
    <source>
        <strain evidence="3 4">Map64</strain>
    </source>
</reference>
<keyword evidence="2" id="KW-0812">Transmembrane</keyword>
<accession>A0A2C5Y4X6</accession>
<feature type="compositionally biased region" description="Polar residues" evidence="1">
    <location>
        <begin position="592"/>
        <end position="619"/>
    </location>
</feature>
<feature type="transmembrane region" description="Helical" evidence="2">
    <location>
        <begin position="407"/>
        <end position="429"/>
    </location>
</feature>
<gene>
    <name evidence="3" type="ORF">CDD81_4324</name>
</gene>
<feature type="region of interest" description="Disordered" evidence="1">
    <location>
        <begin position="435"/>
        <end position="478"/>
    </location>
</feature>
<dbReference type="OrthoDB" id="5352000at2759"/>
<dbReference type="EMBL" id="NJET01000029">
    <property type="protein sequence ID" value="PHH64545.1"/>
    <property type="molecule type" value="Genomic_DNA"/>
</dbReference>
<feature type="region of interest" description="Disordered" evidence="1">
    <location>
        <begin position="495"/>
        <end position="537"/>
    </location>
</feature>
<feature type="compositionally biased region" description="Polar residues" evidence="1">
    <location>
        <begin position="499"/>
        <end position="531"/>
    </location>
</feature>
<feature type="region of interest" description="Disordered" evidence="1">
    <location>
        <begin position="337"/>
        <end position="402"/>
    </location>
</feature>
<evidence type="ECO:0008006" key="5">
    <source>
        <dbReference type="Google" id="ProtNLM"/>
    </source>
</evidence>
<dbReference type="AlphaFoldDB" id="A0A2C5Y4X6"/>
<feature type="compositionally biased region" description="Polar residues" evidence="1">
    <location>
        <begin position="369"/>
        <end position="388"/>
    </location>
</feature>
<dbReference type="Proteomes" id="UP000226192">
    <property type="component" value="Unassembled WGS sequence"/>
</dbReference>
<dbReference type="Gene3D" id="2.120.10.80">
    <property type="entry name" value="Kelch-type beta propeller"/>
    <property type="match status" value="1"/>
</dbReference>
<feature type="region of interest" description="Disordered" evidence="1">
    <location>
        <begin position="586"/>
        <end position="619"/>
    </location>
</feature>
<feature type="compositionally biased region" description="Low complexity" evidence="1">
    <location>
        <begin position="701"/>
        <end position="711"/>
    </location>
</feature>
<protein>
    <recommendedName>
        <fullName evidence="5">Pre-mRNA splicing factor CLF1</fullName>
    </recommendedName>
</protein>
<evidence type="ECO:0000256" key="1">
    <source>
        <dbReference type="SAM" id="MobiDB-lite"/>
    </source>
</evidence>
<proteinExistence type="predicted"/>
<keyword evidence="4" id="KW-1185">Reference proteome</keyword>
<sequence length="752" mass="79921">MPVPKPPASLDNSCSVIHDNTLYVYSPDAFLSIRLEDGASWNKLPMGVKVTGAVCVGTTPPDDKEASFFVVGGEGPSEEYTGLQKFVYSTGKWTTVTPSELVTKHRKWHSATYIKANNAILVYAGSQDGINGPSGQTFTIEASEPYKVQGYEATAPPAVSPVLLDWSAADAALIGGGTDARNRIVHLFNPAARWRDSGASLAQPLLQDTSVQRAALIDGADGSKSLYIFDLSQSPNLVTRFVLQDAKGVPVHDSVPIVSSAPKKGDSKVPRDLTMDKWPEYNATLAPKAIRRNFAMAQGPNGMVVFSGGSPDSPLAIFDAKENGWVDPAAVFSAKDQTALATPSKSSTSSTSTSSSSSTSSTSITTSTNLADVSSTSQSVLPSATTSDEAAALGQHDNNSNLSPNSILGITLGSILGLLALLGIVLFCLRRRKKRHSHTEAGQKSKAAGEKDNLTKRDVKSKSPGQYRRHYPQTSQESYSSMAILMGRVGKDGTALTRKASNGTNRSSVSSLHKQFKSTISKPIPQTTSQPALGVNDDRGVVFAPSVAKPRPRNGPTEAQEGIRRSSGWNRYWSGSSALQVLGFGSGKRDTVSSGQSSRYSEATSSNIMPGGNNLRTTQDSATVPVLDFGGRPEVNNVNSRSPVVSHYPNIHSEGYAGKIERHLSESTSGYTSGVPESINEAWDYEEADRAWNADRVLAQGQQAAGPAVPGTSFAPPPRQPPTGVSRQPQLATAAKSSDMSWLNLGEYSRRL</sequence>
<feature type="compositionally biased region" description="Polar residues" evidence="1">
    <location>
        <begin position="723"/>
        <end position="738"/>
    </location>
</feature>
<keyword evidence="2" id="KW-0472">Membrane</keyword>
<name>A0A2C5Y4X6_9HYPO</name>